<dbReference type="PROSITE" id="PS51792">
    <property type="entry name" value="YIPPEE"/>
    <property type="match status" value="1"/>
</dbReference>
<comment type="similarity">
    <text evidence="1 4">Belongs to the yippee family.</text>
</comment>
<reference evidence="7 8" key="1">
    <citation type="submission" date="2018-10" db="EMBL/GenBank/DDBJ databases">
        <authorList>
            <consortium name="Pathogen Informatics"/>
        </authorList>
    </citation>
    <scope>NUCLEOTIDE SEQUENCE [LARGE SCALE GENOMIC DNA]</scope>
</reference>
<proteinExistence type="inferred from homology"/>
<dbReference type="WBParaSite" id="MCU_009172-RB">
    <property type="protein sequence ID" value="MCU_009172-RB"/>
    <property type="gene ID" value="MCU_009172"/>
</dbReference>
<keyword evidence="8" id="KW-1185">Reference proteome</keyword>
<evidence type="ECO:0000256" key="1">
    <source>
        <dbReference type="ARBA" id="ARBA00005613"/>
    </source>
</evidence>
<dbReference type="InterPro" id="IPR004910">
    <property type="entry name" value="Yippee/Mis18/Cereblon"/>
</dbReference>
<feature type="region of interest" description="Disordered" evidence="5">
    <location>
        <begin position="111"/>
        <end position="135"/>
    </location>
</feature>
<keyword evidence="2" id="KW-0479">Metal-binding</keyword>
<evidence type="ECO:0000259" key="6">
    <source>
        <dbReference type="PROSITE" id="PS51792"/>
    </source>
</evidence>
<keyword evidence="3" id="KW-0862">Zinc</keyword>
<dbReference type="InterPro" id="IPR034751">
    <property type="entry name" value="Yippee"/>
</dbReference>
<protein>
    <recommendedName>
        <fullName evidence="4">Protein yippee-like</fullName>
    </recommendedName>
</protein>
<evidence type="ECO:0000313" key="9">
    <source>
        <dbReference type="WBParaSite" id="MCU_009172-RB"/>
    </source>
</evidence>
<dbReference type="GO" id="GO:0046872">
    <property type="term" value="F:metal ion binding"/>
    <property type="evidence" value="ECO:0007669"/>
    <property type="project" value="UniProtKB-KW"/>
</dbReference>
<evidence type="ECO:0000256" key="2">
    <source>
        <dbReference type="ARBA" id="ARBA00022723"/>
    </source>
</evidence>
<evidence type="ECO:0000256" key="4">
    <source>
        <dbReference type="RuleBase" id="RU110713"/>
    </source>
</evidence>
<evidence type="ECO:0000256" key="3">
    <source>
        <dbReference type="ARBA" id="ARBA00022833"/>
    </source>
</evidence>
<accession>A0A0R3UNZ6</accession>
<dbReference type="Proteomes" id="UP000267029">
    <property type="component" value="Unassembled WGS sequence"/>
</dbReference>
<feature type="compositionally biased region" description="Acidic residues" evidence="5">
    <location>
        <begin position="113"/>
        <end position="123"/>
    </location>
</feature>
<gene>
    <name evidence="7" type="ORF">MCOS_LOCUS9550</name>
</gene>
<dbReference type="InterPro" id="IPR039058">
    <property type="entry name" value="Yippee_fam"/>
</dbReference>
<evidence type="ECO:0000313" key="8">
    <source>
        <dbReference type="Proteomes" id="UP000267029"/>
    </source>
</evidence>
<dbReference type="OrthoDB" id="6407410at2759"/>
<dbReference type="PANTHER" id="PTHR13848">
    <property type="entry name" value="PROTEIN YIPPEE-LIKE CG15309-RELATED"/>
    <property type="match status" value="1"/>
</dbReference>
<dbReference type="AlphaFoldDB" id="A0A0R3UNZ6"/>
<dbReference type="EMBL" id="UXSR01005760">
    <property type="protein sequence ID" value="VDD83547.1"/>
    <property type="molecule type" value="Genomic_DNA"/>
</dbReference>
<name>A0A0R3UNZ6_MESCO</name>
<dbReference type="STRING" id="53468.A0A0R3UNZ6"/>
<feature type="domain" description="Yippee" evidence="6">
    <location>
        <begin position="12"/>
        <end position="109"/>
    </location>
</feature>
<reference evidence="9" key="2">
    <citation type="submission" date="2019-11" db="UniProtKB">
        <authorList>
            <consortium name="WormBaseParasite"/>
        </authorList>
    </citation>
    <scope>IDENTIFICATION</scope>
</reference>
<dbReference type="Pfam" id="PF03226">
    <property type="entry name" value="Yippee-Mis18"/>
    <property type="match status" value="1"/>
</dbReference>
<sequence>MGILFIEHLGGRIVVECKCHTPLTNADELISANFQGATGSAMLFRKVVNIFFSALEPRKMTTGWHRVRDVFCVTCHTRLGWAYEFAEESDQQYKEGKVILEKALINSFRGVPDYEDGDDEQSDVPDSPSERFTFV</sequence>
<evidence type="ECO:0000313" key="7">
    <source>
        <dbReference type="EMBL" id="VDD83547.1"/>
    </source>
</evidence>
<evidence type="ECO:0000256" key="5">
    <source>
        <dbReference type="SAM" id="MobiDB-lite"/>
    </source>
</evidence>
<organism evidence="7 8">
    <name type="scientific">Mesocestoides corti</name>
    <name type="common">Flatworm</name>
    <dbReference type="NCBI Taxonomy" id="53468"/>
    <lineage>
        <taxon>Eukaryota</taxon>
        <taxon>Metazoa</taxon>
        <taxon>Spiralia</taxon>
        <taxon>Lophotrochozoa</taxon>
        <taxon>Platyhelminthes</taxon>
        <taxon>Cestoda</taxon>
        <taxon>Eucestoda</taxon>
        <taxon>Cyclophyllidea</taxon>
        <taxon>Mesocestoididae</taxon>
        <taxon>Mesocestoides</taxon>
    </lineage>
</organism>